<accession>A0ABU8H8M9</accession>
<keyword evidence="2" id="KW-1185">Reference proteome</keyword>
<evidence type="ECO:0000313" key="1">
    <source>
        <dbReference type="EMBL" id="MEI5905625.1"/>
    </source>
</evidence>
<organism evidence="1 2">
    <name type="scientific">Bacillus spongiae</name>
    <dbReference type="NCBI Taxonomy" id="2683610"/>
    <lineage>
        <taxon>Bacteria</taxon>
        <taxon>Bacillati</taxon>
        <taxon>Bacillota</taxon>
        <taxon>Bacilli</taxon>
        <taxon>Bacillales</taxon>
        <taxon>Bacillaceae</taxon>
        <taxon>Bacillus</taxon>
    </lineage>
</organism>
<dbReference type="Proteomes" id="UP001312865">
    <property type="component" value="Unassembled WGS sequence"/>
</dbReference>
<reference evidence="1 2" key="1">
    <citation type="journal article" date="2018" name="J. Microbiol.">
        <title>Bacillus spongiae sp. nov., isolated from sponge of Jeju Island.</title>
        <authorList>
            <person name="Lee G.E."/>
            <person name="Im W.T."/>
            <person name="Park J.S."/>
        </authorList>
    </citation>
    <scope>NUCLEOTIDE SEQUENCE [LARGE SCALE GENOMIC DNA]</scope>
    <source>
        <strain evidence="1 2">135PIL107-10</strain>
    </source>
</reference>
<name>A0ABU8H8M9_9BACI</name>
<comment type="caution">
    <text evidence="1">The sequence shown here is derived from an EMBL/GenBank/DDBJ whole genome shotgun (WGS) entry which is preliminary data.</text>
</comment>
<sequence>MNEEVLYLYVPGQPNITIEIIRDNDKNRYEAFHYFGCSVVTAKHSDPMIAALLAYKKQLSMSS</sequence>
<gene>
    <name evidence="1" type="ORF">WAK64_00915</name>
</gene>
<protein>
    <submittedName>
        <fullName evidence="1">Uncharacterized protein</fullName>
    </submittedName>
</protein>
<dbReference type="EMBL" id="JBBAXC010000001">
    <property type="protein sequence ID" value="MEI5905625.1"/>
    <property type="molecule type" value="Genomic_DNA"/>
</dbReference>
<proteinExistence type="predicted"/>
<dbReference type="RefSeq" id="WP_336585041.1">
    <property type="nucleotide sequence ID" value="NZ_JBBAXC010000001.1"/>
</dbReference>
<evidence type="ECO:0000313" key="2">
    <source>
        <dbReference type="Proteomes" id="UP001312865"/>
    </source>
</evidence>